<evidence type="ECO:0000313" key="2">
    <source>
        <dbReference type="Proteomes" id="UP000515563"/>
    </source>
</evidence>
<reference evidence="1 2" key="2">
    <citation type="journal article" date="2020" name="Microbiol. Resour. Announc.">
        <title>Antarctic desert soil bacteria exhibit high novel natural product potential, evaluated through long-read genome sequencing and comparative genomics.</title>
        <authorList>
            <person name="Benaud N."/>
            <person name="Edwards R.J."/>
            <person name="Amos T.G."/>
            <person name="D'Agostino P.M."/>
            <person name="Gutierrez-Chavez C."/>
            <person name="Montgomery K."/>
            <person name="Nicetic I."/>
            <person name="Ferrari B.C."/>
        </authorList>
    </citation>
    <scope>NUCLEOTIDE SEQUENCE [LARGE SCALE GENOMIC DNA]</scope>
    <source>
        <strain evidence="1 2">SPB151</strain>
    </source>
</reference>
<dbReference type="RefSeq" id="WP_185445386.1">
    <property type="nucleotide sequence ID" value="NZ_CP043661.1"/>
</dbReference>
<protein>
    <submittedName>
        <fullName evidence="1">SRPBCC family protein</fullName>
    </submittedName>
</protein>
<accession>A0A7G6WRX0</accession>
<dbReference type="Gene3D" id="3.30.530.20">
    <property type="match status" value="1"/>
</dbReference>
<name>A0A7G6WRX0_9ACTN</name>
<evidence type="ECO:0000313" key="1">
    <source>
        <dbReference type="EMBL" id="QNE16735.1"/>
    </source>
</evidence>
<proteinExistence type="predicted"/>
<dbReference type="Pfam" id="PF10604">
    <property type="entry name" value="Polyketide_cyc2"/>
    <property type="match status" value="1"/>
</dbReference>
<dbReference type="SUPFAM" id="SSF55961">
    <property type="entry name" value="Bet v1-like"/>
    <property type="match status" value="1"/>
</dbReference>
<keyword evidence="2" id="KW-1185">Reference proteome</keyword>
<dbReference type="Proteomes" id="UP000515563">
    <property type="component" value="Chromosome"/>
</dbReference>
<dbReference type="InterPro" id="IPR023393">
    <property type="entry name" value="START-like_dom_sf"/>
</dbReference>
<dbReference type="EMBL" id="CP043661">
    <property type="protein sequence ID" value="QNE16735.1"/>
    <property type="molecule type" value="Genomic_DNA"/>
</dbReference>
<dbReference type="InterPro" id="IPR019587">
    <property type="entry name" value="Polyketide_cyclase/dehydratase"/>
</dbReference>
<dbReference type="AlphaFoldDB" id="A0A7G6WRX0"/>
<organism evidence="1 2">
    <name type="scientific">Kribbella qitaiheensis</name>
    <dbReference type="NCBI Taxonomy" id="1544730"/>
    <lineage>
        <taxon>Bacteria</taxon>
        <taxon>Bacillati</taxon>
        <taxon>Actinomycetota</taxon>
        <taxon>Actinomycetes</taxon>
        <taxon>Propionibacteriales</taxon>
        <taxon>Kribbellaceae</taxon>
        <taxon>Kribbella</taxon>
    </lineage>
</organism>
<gene>
    <name evidence="1" type="ORF">F1D05_01000</name>
</gene>
<reference evidence="2" key="1">
    <citation type="submission" date="2019-09" db="EMBL/GenBank/DDBJ databases">
        <title>Antimicrobial potential of Antarctic Bacteria.</title>
        <authorList>
            <person name="Benaud N."/>
            <person name="Edwards R.J."/>
            <person name="Ferrari B.C."/>
        </authorList>
    </citation>
    <scope>NUCLEOTIDE SEQUENCE [LARGE SCALE GENOMIC DNA]</scope>
    <source>
        <strain evidence="2">SPB151</strain>
    </source>
</reference>
<dbReference type="KEGG" id="kqi:F1D05_01000"/>
<sequence>MLTIAGRAETRTISIAATPSEVFDFVADARNLPRWAPGFAPTIEPSGDEWVVDNGTDQLRLIVRGSREHGTVDILRAQDHRVGGFTRVLPNGDGSEYQFTIFFPAGTPETAVADQLKIIEDELQAVRKFCEGDSPTQA</sequence>